<dbReference type="PANTHER" id="PTHR12318">
    <property type="entry name" value="TESTOSTERONE-REGULATED PROTEIN RP2"/>
    <property type="match status" value="1"/>
</dbReference>
<dbReference type="CDD" id="cd18870">
    <property type="entry name" value="NUDIX_AcylCoAdiphos_Nudt19"/>
    <property type="match status" value="1"/>
</dbReference>
<feature type="domain" description="Nudix hydrolase" evidence="8">
    <location>
        <begin position="36"/>
        <end position="244"/>
    </location>
</feature>
<evidence type="ECO:0000259" key="8">
    <source>
        <dbReference type="PROSITE" id="PS51462"/>
    </source>
</evidence>
<comment type="cofactor">
    <cofactor evidence="2">
        <name>Mg(2+)</name>
        <dbReference type="ChEBI" id="CHEBI:18420"/>
    </cofactor>
</comment>
<feature type="compositionally biased region" description="Basic and acidic residues" evidence="7">
    <location>
        <begin position="1"/>
        <end position="11"/>
    </location>
</feature>
<dbReference type="InterPro" id="IPR015797">
    <property type="entry name" value="NUDIX_hydrolase-like_dom_sf"/>
</dbReference>
<evidence type="ECO:0000256" key="4">
    <source>
        <dbReference type="ARBA" id="ARBA00022801"/>
    </source>
</evidence>
<dbReference type="EMBL" id="JAFEKC020000019">
    <property type="protein sequence ID" value="KAK0509332.1"/>
    <property type="molecule type" value="Genomic_DNA"/>
</dbReference>
<feature type="region of interest" description="Disordered" evidence="7">
    <location>
        <begin position="1"/>
        <end position="33"/>
    </location>
</feature>
<organism evidence="9 10">
    <name type="scientific">Cladonia borealis</name>
    <dbReference type="NCBI Taxonomy" id="184061"/>
    <lineage>
        <taxon>Eukaryota</taxon>
        <taxon>Fungi</taxon>
        <taxon>Dikarya</taxon>
        <taxon>Ascomycota</taxon>
        <taxon>Pezizomycotina</taxon>
        <taxon>Lecanoromycetes</taxon>
        <taxon>OSLEUM clade</taxon>
        <taxon>Lecanoromycetidae</taxon>
        <taxon>Lecanorales</taxon>
        <taxon>Lecanorineae</taxon>
        <taxon>Cladoniaceae</taxon>
        <taxon>Cladonia</taxon>
    </lineage>
</organism>
<keyword evidence="10" id="KW-1185">Reference proteome</keyword>
<dbReference type="PANTHER" id="PTHR12318:SF0">
    <property type="entry name" value="ACYL-COENZYME A DIPHOSPHATASE NUDT19"/>
    <property type="match status" value="1"/>
</dbReference>
<comment type="caution">
    <text evidence="9">The sequence shown here is derived from an EMBL/GenBank/DDBJ whole genome shotgun (WGS) entry which is preliminary data.</text>
</comment>
<protein>
    <recommendedName>
        <fullName evidence="8">Nudix hydrolase domain-containing protein</fullName>
    </recommendedName>
</protein>
<proteinExistence type="predicted"/>
<dbReference type="GO" id="GO:0046872">
    <property type="term" value="F:metal ion binding"/>
    <property type="evidence" value="ECO:0007669"/>
    <property type="project" value="UniProtKB-KW"/>
</dbReference>
<dbReference type="GO" id="GO:0005739">
    <property type="term" value="C:mitochondrion"/>
    <property type="evidence" value="ECO:0007669"/>
    <property type="project" value="TreeGrafter"/>
</dbReference>
<keyword evidence="6" id="KW-0464">Manganese</keyword>
<evidence type="ECO:0000256" key="6">
    <source>
        <dbReference type="ARBA" id="ARBA00023211"/>
    </source>
</evidence>
<dbReference type="InterPro" id="IPR000086">
    <property type="entry name" value="NUDIX_hydrolase_dom"/>
</dbReference>
<keyword evidence="3" id="KW-0479">Metal-binding</keyword>
<dbReference type="Proteomes" id="UP001166286">
    <property type="component" value="Unassembled WGS sequence"/>
</dbReference>
<gene>
    <name evidence="9" type="ORF">JMJ35_008703</name>
</gene>
<evidence type="ECO:0000256" key="5">
    <source>
        <dbReference type="ARBA" id="ARBA00022842"/>
    </source>
</evidence>
<evidence type="ECO:0000256" key="3">
    <source>
        <dbReference type="ARBA" id="ARBA00022723"/>
    </source>
</evidence>
<dbReference type="PROSITE" id="PS51462">
    <property type="entry name" value="NUDIX"/>
    <property type="match status" value="1"/>
</dbReference>
<accession>A0AA39QU72</accession>
<dbReference type="InterPro" id="IPR039121">
    <property type="entry name" value="NUDT19"/>
</dbReference>
<evidence type="ECO:0000256" key="2">
    <source>
        <dbReference type="ARBA" id="ARBA00001946"/>
    </source>
</evidence>
<evidence type="ECO:0000313" key="10">
    <source>
        <dbReference type="Proteomes" id="UP001166286"/>
    </source>
</evidence>
<evidence type="ECO:0000313" key="9">
    <source>
        <dbReference type="EMBL" id="KAK0509332.1"/>
    </source>
</evidence>
<keyword evidence="5" id="KW-0460">Magnesium</keyword>
<keyword evidence="4" id="KW-0378">Hydrolase</keyword>
<name>A0AA39QU72_9LECA</name>
<dbReference type="GO" id="GO:0016818">
    <property type="term" value="F:hydrolase activity, acting on acid anhydrides, in phosphorus-containing anhydrides"/>
    <property type="evidence" value="ECO:0007669"/>
    <property type="project" value="InterPro"/>
</dbReference>
<reference evidence="9" key="1">
    <citation type="submission" date="2023-03" db="EMBL/GenBank/DDBJ databases">
        <title>Complete genome of Cladonia borealis.</title>
        <authorList>
            <person name="Park H."/>
        </authorList>
    </citation>
    <scope>NUCLEOTIDE SEQUENCE</scope>
    <source>
        <strain evidence="9">ANT050790</strain>
    </source>
</reference>
<dbReference type="Gene3D" id="3.90.79.10">
    <property type="entry name" value="Nucleoside Triphosphate Pyrophosphohydrolase"/>
    <property type="match status" value="1"/>
</dbReference>
<dbReference type="AlphaFoldDB" id="A0AA39QU72"/>
<comment type="cofactor">
    <cofactor evidence="1">
        <name>Mn(2+)</name>
        <dbReference type="ChEBI" id="CHEBI:29035"/>
    </cofactor>
</comment>
<dbReference type="SUPFAM" id="SSF55811">
    <property type="entry name" value="Nudix"/>
    <property type="match status" value="1"/>
</dbReference>
<evidence type="ECO:0000256" key="1">
    <source>
        <dbReference type="ARBA" id="ARBA00001936"/>
    </source>
</evidence>
<evidence type="ECO:0000256" key="7">
    <source>
        <dbReference type="SAM" id="MobiDB-lite"/>
    </source>
</evidence>
<sequence length="366" mass="40756">MARSRRDDEVFKNAMTGLPHAKSSTKAHASPKELPIASPSASILLISPTNRILLLHRVRTSTSFASAHVFPGGHVSPQDGPLPPPTSPSRHIDSLPYRHAAIRECFEESGILLAHDRNSSPTSLLSLPTPDLEAGRKAIHSETIPFTSWVSQRNGIIDTANLIPFTRWLTPGNLAKRFSTQMYLYFLPLSDSSSLSPETDKTTQMHIPTPDGGIEHTAAQFLYPSEWLDLSIRGEIVLYPPQFFLLHLISAYLKPPPPSSPVPTTKQLDAQRKQLLEFVLKDGDPPWGEKCISPTPLKRIENGRILIMGMGDAGPEVEGTGRRGDRERVLKVELMGDVERGRKRPSPREVVWRRDVFVEEKEKARL</sequence>